<reference evidence="2" key="1">
    <citation type="submission" date="2018-04" db="EMBL/GenBank/DDBJ databases">
        <authorList>
            <person name="Cornet L."/>
        </authorList>
    </citation>
    <scope>NUCLEOTIDE SEQUENCE [LARGE SCALE GENOMIC DNA]</scope>
</reference>
<reference evidence="1 2" key="2">
    <citation type="submission" date="2018-06" db="EMBL/GenBank/DDBJ databases">
        <title>Metagenomic assembly of (sub)arctic Cyanobacteria and their associated microbiome from non-axenic cultures.</title>
        <authorList>
            <person name="Baurain D."/>
        </authorList>
    </citation>
    <scope>NUCLEOTIDE SEQUENCE [LARGE SCALE GENOMIC DNA]</scope>
    <source>
        <strain evidence="1">ULC041bin1</strain>
    </source>
</reference>
<dbReference type="Pfam" id="PF01724">
    <property type="entry name" value="DUF29"/>
    <property type="match status" value="1"/>
</dbReference>
<dbReference type="Proteomes" id="UP000249081">
    <property type="component" value="Unassembled WGS sequence"/>
</dbReference>
<name>A0A2W4W558_9CYAN</name>
<dbReference type="PANTHER" id="PTHR34235:SF4">
    <property type="entry name" value="SLR0291 PROTEIN"/>
    <property type="match status" value="1"/>
</dbReference>
<proteinExistence type="predicted"/>
<comment type="caution">
    <text evidence="1">The sequence shown here is derived from an EMBL/GenBank/DDBJ whole genome shotgun (WGS) entry which is preliminary data.</text>
</comment>
<sequence>MALGDKSLATTTAQPLYEADFYGWTQQQAHLLQSQRWAELDIANLVEEIESLGKQQRQELRNRLGVLLGHLLKWQFQPDRRSKSWVATLREQRREILMLLEESPSLKPYLPEAIAVGYQAGLDLVVRETPLAYSDLPETSGYTTEQVLSADYLPKAV</sequence>
<accession>A0A2W4W558</accession>
<protein>
    <submittedName>
        <fullName evidence="1">DUF29 domain-containing protein</fullName>
    </submittedName>
</protein>
<gene>
    <name evidence="1" type="ORF">DCF17_12035</name>
</gene>
<dbReference type="EMBL" id="QBMN01000076">
    <property type="protein sequence ID" value="PZO40294.1"/>
    <property type="molecule type" value="Genomic_DNA"/>
</dbReference>
<dbReference type="AlphaFoldDB" id="A0A2W4W558"/>
<evidence type="ECO:0000313" key="2">
    <source>
        <dbReference type="Proteomes" id="UP000249081"/>
    </source>
</evidence>
<dbReference type="PANTHER" id="PTHR34235">
    <property type="entry name" value="SLR1203 PROTEIN-RELATED"/>
    <property type="match status" value="1"/>
</dbReference>
<dbReference type="InterPro" id="IPR002636">
    <property type="entry name" value="DUF29"/>
</dbReference>
<evidence type="ECO:0000313" key="1">
    <source>
        <dbReference type="EMBL" id="PZO40294.1"/>
    </source>
</evidence>
<organism evidence="1 2">
    <name type="scientific">Shackletoniella antarctica</name>
    <dbReference type="NCBI Taxonomy" id="268115"/>
    <lineage>
        <taxon>Bacteria</taxon>
        <taxon>Bacillati</taxon>
        <taxon>Cyanobacteriota</taxon>
        <taxon>Cyanophyceae</taxon>
        <taxon>Oculatellales</taxon>
        <taxon>Oculatellaceae</taxon>
        <taxon>Shackletoniella</taxon>
    </lineage>
</organism>
<dbReference type="Gene3D" id="1.20.1220.20">
    <property type="entry name" value="Uncharcterised protein PF01724"/>
    <property type="match status" value="1"/>
</dbReference>